<name>A0AC61S273_9FIRM</name>
<protein>
    <submittedName>
        <fullName evidence="1">Uncharacterized protein</fullName>
    </submittedName>
</protein>
<evidence type="ECO:0000313" key="2">
    <source>
        <dbReference type="Proteomes" id="UP000304953"/>
    </source>
</evidence>
<dbReference type="Proteomes" id="UP000304953">
    <property type="component" value="Unassembled WGS sequence"/>
</dbReference>
<organism evidence="1 2">
    <name type="scientific">Petralouisia muris</name>
    <dbReference type="NCBI Taxonomy" id="3032872"/>
    <lineage>
        <taxon>Bacteria</taxon>
        <taxon>Bacillati</taxon>
        <taxon>Bacillota</taxon>
        <taxon>Clostridia</taxon>
        <taxon>Lachnospirales</taxon>
        <taxon>Lachnospiraceae</taxon>
        <taxon>Petralouisia</taxon>
    </lineage>
</organism>
<gene>
    <name evidence="1" type="ORF">E5329_01180</name>
</gene>
<proteinExistence type="predicted"/>
<accession>A0AC61S273</accession>
<comment type="caution">
    <text evidence="1">The sequence shown here is derived from an EMBL/GenBank/DDBJ whole genome shotgun (WGS) entry which is preliminary data.</text>
</comment>
<sequence length="106" mass="11682">MATINIVLEGKNKGTKITGGTMLYANGWLSKNNISSYTVIDESNKDQYSFWKGALGVALFGSIGAVAGISGKNKKEYLIAIEWKDGDKSLILINDEYYKVFVKSMF</sequence>
<reference evidence="1" key="1">
    <citation type="submission" date="2019-04" db="EMBL/GenBank/DDBJ databases">
        <title>Microbes associate with the intestines of laboratory mice.</title>
        <authorList>
            <person name="Navarre W."/>
            <person name="Wong E."/>
            <person name="Huang K."/>
            <person name="Tropini C."/>
            <person name="Ng K."/>
            <person name="Yu B."/>
        </authorList>
    </citation>
    <scope>NUCLEOTIDE SEQUENCE</scope>
    <source>
        <strain evidence="1">NM01_1-7b</strain>
    </source>
</reference>
<keyword evidence="2" id="KW-1185">Reference proteome</keyword>
<dbReference type="EMBL" id="SRYA01000002">
    <property type="protein sequence ID" value="TGY98052.1"/>
    <property type="molecule type" value="Genomic_DNA"/>
</dbReference>
<evidence type="ECO:0000313" key="1">
    <source>
        <dbReference type="EMBL" id="TGY98052.1"/>
    </source>
</evidence>